<evidence type="ECO:0000259" key="2">
    <source>
        <dbReference type="Pfam" id="PF02481"/>
    </source>
</evidence>
<accession>A0A0G1BA77</accession>
<dbReference type="InterPro" id="IPR057666">
    <property type="entry name" value="DrpA_SLOG"/>
</dbReference>
<dbReference type="InterPro" id="IPR003488">
    <property type="entry name" value="DprA"/>
</dbReference>
<dbReference type="Gene3D" id="3.40.50.450">
    <property type="match status" value="1"/>
</dbReference>
<dbReference type="Pfam" id="PF02481">
    <property type="entry name" value="DNA_processg_A"/>
    <property type="match status" value="1"/>
</dbReference>
<reference evidence="3 4" key="1">
    <citation type="journal article" date="2015" name="Nature">
        <title>rRNA introns, odd ribosomes, and small enigmatic genomes across a large radiation of phyla.</title>
        <authorList>
            <person name="Brown C.T."/>
            <person name="Hug L.A."/>
            <person name="Thomas B.C."/>
            <person name="Sharon I."/>
            <person name="Castelle C.J."/>
            <person name="Singh A."/>
            <person name="Wilkins M.J."/>
            <person name="Williams K.H."/>
            <person name="Banfield J.F."/>
        </authorList>
    </citation>
    <scope>NUCLEOTIDE SEQUENCE [LARGE SCALE GENOMIC DNA]</scope>
</reference>
<dbReference type="Proteomes" id="UP000033854">
    <property type="component" value="Unassembled WGS sequence"/>
</dbReference>
<dbReference type="PANTHER" id="PTHR43022:SF1">
    <property type="entry name" value="PROTEIN SMF"/>
    <property type="match status" value="1"/>
</dbReference>
<dbReference type="PANTHER" id="PTHR43022">
    <property type="entry name" value="PROTEIN SMF"/>
    <property type="match status" value="1"/>
</dbReference>
<dbReference type="GO" id="GO:0009294">
    <property type="term" value="P:DNA-mediated transformation"/>
    <property type="evidence" value="ECO:0007669"/>
    <property type="project" value="InterPro"/>
</dbReference>
<evidence type="ECO:0000313" key="4">
    <source>
        <dbReference type="Proteomes" id="UP000033854"/>
    </source>
</evidence>
<proteinExistence type="inferred from homology"/>
<evidence type="ECO:0000313" key="3">
    <source>
        <dbReference type="EMBL" id="KKS43241.1"/>
    </source>
</evidence>
<comment type="caution">
    <text evidence="3">The sequence shown here is derived from an EMBL/GenBank/DDBJ whole genome shotgun (WGS) entry which is preliminary data.</text>
</comment>
<organism evidence="3 4">
    <name type="scientific">Candidatus Collierbacteria bacterium GW2011_GWA2_42_17</name>
    <dbReference type="NCBI Taxonomy" id="1618378"/>
    <lineage>
        <taxon>Bacteria</taxon>
        <taxon>Candidatus Collieribacteriota</taxon>
    </lineage>
</organism>
<name>A0A0G1BA77_9BACT</name>
<dbReference type="NCBIfam" id="TIGR00732">
    <property type="entry name" value="dprA"/>
    <property type="match status" value="1"/>
</dbReference>
<dbReference type="EMBL" id="LCDA01000002">
    <property type="protein sequence ID" value="KKS43241.1"/>
    <property type="molecule type" value="Genomic_DNA"/>
</dbReference>
<protein>
    <submittedName>
        <fullName evidence="3">Protecting protein DprA protein</fullName>
    </submittedName>
</protein>
<comment type="similarity">
    <text evidence="1">Belongs to the DprA/Smf family.</text>
</comment>
<dbReference type="SUPFAM" id="SSF102405">
    <property type="entry name" value="MCP/YpsA-like"/>
    <property type="match status" value="1"/>
</dbReference>
<dbReference type="AlphaFoldDB" id="A0A0G1BA77"/>
<dbReference type="PATRIC" id="fig|1618378.3.peg.399"/>
<sequence>MDLPKKKWSEDLKLIKPSVERVLYKGNIDLLLDDAPKLAVVGSRRMSDYGKSVIDKWMPTFIQKGITIVSGFMYGVDQTAHKVCLENGGRTIAVLGWGIDRKVAADDEKLYQKILEVNSLIVSEYEGELEGSVWTFPQRNRIVAGIADAVLVIEAAEKSGSLITARLAKMFGKPLVAVPGLVTNKGAEGTNNLLKTGKAVMVTSAEEVLAEMGLGSGQMKMKF</sequence>
<evidence type="ECO:0000256" key="1">
    <source>
        <dbReference type="ARBA" id="ARBA00006525"/>
    </source>
</evidence>
<feature type="domain" description="Smf/DprA SLOG" evidence="2">
    <location>
        <begin position="5"/>
        <end position="212"/>
    </location>
</feature>
<gene>
    <name evidence="3" type="ORF">UV06_C0002G0143</name>
</gene>